<gene>
    <name evidence="1" type="ORF">H257_15080</name>
</gene>
<accession>W4FR47</accession>
<name>W4FR47_APHAT</name>
<dbReference type="VEuPathDB" id="FungiDB:H257_15080"/>
<evidence type="ECO:0000313" key="1">
    <source>
        <dbReference type="EMBL" id="ETV69113.1"/>
    </source>
</evidence>
<organism evidence="1">
    <name type="scientific">Aphanomyces astaci</name>
    <name type="common">Crayfish plague agent</name>
    <dbReference type="NCBI Taxonomy" id="112090"/>
    <lineage>
        <taxon>Eukaryota</taxon>
        <taxon>Sar</taxon>
        <taxon>Stramenopiles</taxon>
        <taxon>Oomycota</taxon>
        <taxon>Saprolegniomycetes</taxon>
        <taxon>Saprolegniales</taxon>
        <taxon>Verrucalvaceae</taxon>
        <taxon>Aphanomyces</taxon>
    </lineage>
</organism>
<protein>
    <submittedName>
        <fullName evidence="1">Uncharacterized protein</fullName>
    </submittedName>
</protein>
<proteinExistence type="predicted"/>
<dbReference type="EMBL" id="KI913179">
    <property type="protein sequence ID" value="ETV69113.1"/>
    <property type="molecule type" value="Genomic_DNA"/>
</dbReference>
<dbReference type="AlphaFoldDB" id="W4FR47"/>
<dbReference type="GeneID" id="20817076"/>
<sequence>MPMSAAPLRRSFASTDLSSLARSFEEDEYASPPAIYLLPPRAPMKRRVGAPCYAVHDRRVRQRPSFKDLGGPDATIV</sequence>
<dbReference type="RefSeq" id="XP_009841366.1">
    <property type="nucleotide sequence ID" value="XM_009843064.1"/>
</dbReference>
<reference evidence="1" key="1">
    <citation type="submission" date="2013-12" db="EMBL/GenBank/DDBJ databases">
        <title>The Genome Sequence of Aphanomyces astaci APO3.</title>
        <authorList>
            <consortium name="The Broad Institute Genomics Platform"/>
            <person name="Russ C."/>
            <person name="Tyler B."/>
            <person name="van West P."/>
            <person name="Dieguez-Uribeondo J."/>
            <person name="Young S.K."/>
            <person name="Zeng Q."/>
            <person name="Gargeya S."/>
            <person name="Fitzgerald M."/>
            <person name="Abouelleil A."/>
            <person name="Alvarado L."/>
            <person name="Chapman S.B."/>
            <person name="Gainer-Dewar J."/>
            <person name="Goldberg J."/>
            <person name="Griggs A."/>
            <person name="Gujja S."/>
            <person name="Hansen M."/>
            <person name="Howarth C."/>
            <person name="Imamovic A."/>
            <person name="Ireland A."/>
            <person name="Larimer J."/>
            <person name="McCowan C."/>
            <person name="Murphy C."/>
            <person name="Pearson M."/>
            <person name="Poon T.W."/>
            <person name="Priest M."/>
            <person name="Roberts A."/>
            <person name="Saif S."/>
            <person name="Shea T."/>
            <person name="Sykes S."/>
            <person name="Wortman J."/>
            <person name="Nusbaum C."/>
            <person name="Birren B."/>
        </authorList>
    </citation>
    <scope>NUCLEOTIDE SEQUENCE [LARGE SCALE GENOMIC DNA]</scope>
    <source>
        <strain evidence="1">APO3</strain>
    </source>
</reference>